<evidence type="ECO:0000313" key="2">
    <source>
        <dbReference type="Proteomes" id="UP000821845"/>
    </source>
</evidence>
<reference evidence="1" key="1">
    <citation type="submission" date="2020-05" db="EMBL/GenBank/DDBJ databases">
        <title>Large-scale comparative analyses of tick genomes elucidate their genetic diversity and vector capacities.</title>
        <authorList>
            <person name="Jia N."/>
            <person name="Wang J."/>
            <person name="Shi W."/>
            <person name="Du L."/>
            <person name="Sun Y."/>
            <person name="Zhan W."/>
            <person name="Jiang J."/>
            <person name="Wang Q."/>
            <person name="Zhang B."/>
            <person name="Ji P."/>
            <person name="Sakyi L.B."/>
            <person name="Cui X."/>
            <person name="Yuan T."/>
            <person name="Jiang B."/>
            <person name="Yang W."/>
            <person name="Lam T.T.-Y."/>
            <person name="Chang Q."/>
            <person name="Ding S."/>
            <person name="Wang X."/>
            <person name="Zhu J."/>
            <person name="Ruan X."/>
            <person name="Zhao L."/>
            <person name="Wei J."/>
            <person name="Que T."/>
            <person name="Du C."/>
            <person name="Cheng J."/>
            <person name="Dai P."/>
            <person name="Han X."/>
            <person name="Huang E."/>
            <person name="Gao Y."/>
            <person name="Liu J."/>
            <person name="Shao H."/>
            <person name="Ye R."/>
            <person name="Li L."/>
            <person name="Wei W."/>
            <person name="Wang X."/>
            <person name="Wang C."/>
            <person name="Yang T."/>
            <person name="Huo Q."/>
            <person name="Li W."/>
            <person name="Guo W."/>
            <person name="Chen H."/>
            <person name="Zhou L."/>
            <person name="Ni X."/>
            <person name="Tian J."/>
            <person name="Zhou Y."/>
            <person name="Sheng Y."/>
            <person name="Liu T."/>
            <person name="Pan Y."/>
            <person name="Xia L."/>
            <person name="Li J."/>
            <person name="Zhao F."/>
            <person name="Cao W."/>
        </authorList>
    </citation>
    <scope>NUCLEOTIDE SEQUENCE</scope>
    <source>
        <strain evidence="1">Hyas-2018</strain>
    </source>
</reference>
<keyword evidence="2" id="KW-1185">Reference proteome</keyword>
<organism evidence="1 2">
    <name type="scientific">Hyalomma asiaticum</name>
    <name type="common">Tick</name>
    <dbReference type="NCBI Taxonomy" id="266040"/>
    <lineage>
        <taxon>Eukaryota</taxon>
        <taxon>Metazoa</taxon>
        <taxon>Ecdysozoa</taxon>
        <taxon>Arthropoda</taxon>
        <taxon>Chelicerata</taxon>
        <taxon>Arachnida</taxon>
        <taxon>Acari</taxon>
        <taxon>Parasitiformes</taxon>
        <taxon>Ixodida</taxon>
        <taxon>Ixodoidea</taxon>
        <taxon>Ixodidae</taxon>
        <taxon>Hyalomminae</taxon>
        <taxon>Hyalomma</taxon>
    </lineage>
</organism>
<gene>
    <name evidence="1" type="ORF">HPB50_018736</name>
</gene>
<accession>A0ACB7RUT8</accession>
<evidence type="ECO:0000313" key="1">
    <source>
        <dbReference type="EMBL" id="KAH6926476.1"/>
    </source>
</evidence>
<dbReference type="Proteomes" id="UP000821845">
    <property type="component" value="Chromosome 7"/>
</dbReference>
<comment type="caution">
    <text evidence="1">The sequence shown here is derived from an EMBL/GenBank/DDBJ whole genome shotgun (WGS) entry which is preliminary data.</text>
</comment>
<protein>
    <submittedName>
        <fullName evidence="1">Uncharacterized protein</fullName>
    </submittedName>
</protein>
<dbReference type="EMBL" id="CM023487">
    <property type="protein sequence ID" value="KAH6926476.1"/>
    <property type="molecule type" value="Genomic_DNA"/>
</dbReference>
<sequence>MGSFPVRAVIYADDDALYVQGPTLQCSRKCFSRVYTTELGATASSSVQQVRVSNLFVACRVYTTATVQRLYGRDLRARSATIIHTVCDWLKPRSSSEVRKSSSRQMPGAAAVRGGCTSKSVACLSWMATPPPPPVAQDAPDRNPAVTFVFPDSRR</sequence>
<name>A0ACB7RUT8_HYAAI</name>
<proteinExistence type="predicted"/>